<keyword evidence="1" id="KW-0472">Membrane</keyword>
<feature type="transmembrane region" description="Helical" evidence="1">
    <location>
        <begin position="224"/>
        <end position="249"/>
    </location>
</feature>
<comment type="caution">
    <text evidence="2">The sequence shown here is derived from an EMBL/GenBank/DDBJ whole genome shotgun (WGS) entry which is preliminary data.</text>
</comment>
<protein>
    <submittedName>
        <fullName evidence="2">5,10-methylene-tetrahydrofolate dehydrogenase</fullName>
    </submittedName>
</protein>
<keyword evidence="3" id="KW-1185">Reference proteome</keyword>
<accession>A0ABW5WY32</accession>
<dbReference type="Proteomes" id="UP001597519">
    <property type="component" value="Unassembled WGS sequence"/>
</dbReference>
<keyword evidence="1" id="KW-0812">Transmembrane</keyword>
<feature type="transmembrane region" description="Helical" evidence="1">
    <location>
        <begin position="269"/>
        <end position="293"/>
    </location>
</feature>
<feature type="transmembrane region" description="Helical" evidence="1">
    <location>
        <begin position="313"/>
        <end position="335"/>
    </location>
</feature>
<gene>
    <name evidence="2" type="ORF">ACFSX4_12300</name>
</gene>
<dbReference type="RefSeq" id="WP_377775275.1">
    <property type="nucleotide sequence ID" value="NZ_JBHUOQ010000004.1"/>
</dbReference>
<evidence type="ECO:0000313" key="3">
    <source>
        <dbReference type="Proteomes" id="UP001597519"/>
    </source>
</evidence>
<proteinExistence type="predicted"/>
<evidence type="ECO:0000313" key="2">
    <source>
        <dbReference type="EMBL" id="MFD2831247.1"/>
    </source>
</evidence>
<organism evidence="2 3">
    <name type="scientific">Corticicoccus populi</name>
    <dbReference type="NCBI Taxonomy" id="1812821"/>
    <lineage>
        <taxon>Bacteria</taxon>
        <taxon>Bacillati</taxon>
        <taxon>Bacillota</taxon>
        <taxon>Bacilli</taxon>
        <taxon>Bacillales</taxon>
        <taxon>Staphylococcaceae</taxon>
        <taxon>Corticicoccus</taxon>
    </lineage>
</organism>
<reference evidence="3" key="1">
    <citation type="journal article" date="2019" name="Int. J. Syst. Evol. Microbiol.">
        <title>The Global Catalogue of Microorganisms (GCM) 10K type strain sequencing project: providing services to taxonomists for standard genome sequencing and annotation.</title>
        <authorList>
            <consortium name="The Broad Institute Genomics Platform"/>
            <consortium name="The Broad Institute Genome Sequencing Center for Infectious Disease"/>
            <person name="Wu L."/>
            <person name="Ma J."/>
        </authorList>
    </citation>
    <scope>NUCLEOTIDE SEQUENCE [LARGE SCALE GENOMIC DNA]</scope>
    <source>
        <strain evidence="3">KCTC 33575</strain>
    </source>
</reference>
<sequence>MTDKCVGVIIAPGALGNVTETFKEKLPNQLSEGVSDTVDWKVEVVTDPLTGFAESKEEIYEKTLEYFEDNGWNYVITVTDLPVYEKEKIIAIDVNKTRKAAIISTPSYGFPPVKKKVERSIISIVKMMDGIYDETRHGRLFKNFFPTSRLQYTTDNPDSSDSRALYYLNNNTRGTLRLMGGMAWTNNPFNMMRSLSGVIAIAFATGSFGLIFSTMWNLSYHFPLWRLAAVSVLAVFGMVIWIIVSHSLWESPGSGRSKHIVRLYNSTTVLTLIISLFFYYTVLYLMFLGAGVILLPSTYVASTIGVDNIGPGFYLELAWFAASLSTVAGAIGAGIQDRDLIRESTYGYRQRFRYERSFKE</sequence>
<name>A0ABW5WY32_9STAP</name>
<dbReference type="EMBL" id="JBHUOQ010000004">
    <property type="protein sequence ID" value="MFD2831247.1"/>
    <property type="molecule type" value="Genomic_DNA"/>
</dbReference>
<keyword evidence="1" id="KW-1133">Transmembrane helix</keyword>
<evidence type="ECO:0000256" key="1">
    <source>
        <dbReference type="SAM" id="Phobius"/>
    </source>
</evidence>
<feature type="transmembrane region" description="Helical" evidence="1">
    <location>
        <begin position="195"/>
        <end position="218"/>
    </location>
</feature>